<evidence type="ECO:0000256" key="12">
    <source>
        <dbReference type="ARBA" id="ARBA00022737"/>
    </source>
</evidence>
<evidence type="ECO:0000256" key="4">
    <source>
        <dbReference type="ARBA" id="ARBA00012513"/>
    </source>
</evidence>
<comment type="function">
    <text evidence="22">Receptor kinase that detects X.oryzae pv. oryzae protein Ax21 to promote innate immunity. Following X.oryzae pv. oryzae protein Ax21 detection, undergoes cleavage, releasing the processed protein kinase Xa21 chain.</text>
</comment>
<dbReference type="PANTHER" id="PTHR27008">
    <property type="entry name" value="OS04G0122200 PROTEIN"/>
    <property type="match status" value="1"/>
</dbReference>
<dbReference type="Pfam" id="PF00069">
    <property type="entry name" value="Pkinase"/>
    <property type="match status" value="1"/>
</dbReference>
<dbReference type="FunFam" id="3.80.10.10:FF:000288">
    <property type="entry name" value="LRR receptor-like serine/threonine-protein kinase EFR"/>
    <property type="match status" value="1"/>
</dbReference>
<evidence type="ECO:0000256" key="9">
    <source>
        <dbReference type="ARBA" id="ARBA00022679"/>
    </source>
</evidence>
<keyword evidence="17" id="KW-0472">Membrane</keyword>
<gene>
    <name evidence="26" type="primary">XA21_0</name>
    <name evidence="26" type="ORF">Zm00014a_008084</name>
</gene>
<evidence type="ECO:0000256" key="5">
    <source>
        <dbReference type="ARBA" id="ARBA00022475"/>
    </source>
</evidence>
<comment type="similarity">
    <text evidence="3">Belongs to the protein kinase superfamily. Ser/Thr protein kinase family.</text>
</comment>
<sequence>MLSLLDFRKEISSDPGGFLTSWNTNNSSAADYCAWNGVTYSRTHPGRVIELKLSSQSLQGRISPSLGNLTFLRILDLSSNMLAGPIPPNIGSLFHLKILYLDSNNFTGAIPSSLGNISKLEQLVLQDNQLIGTIPQDLGKLSNMYRLLLGHNRLSGSIPTKIVNQSSLQILGLEANFLRMALPSNIGNTLPNLLALSLYSNMFHGPIPASLGNASILVHPSSLGNLTYLNFLKLEQNNLEAKNNEGWEFIDALAKCTYLQYILLSDNQLQGAIPNSVGKLSNRTLQYLRFGKNNLSGAVPESIGNLIGLNELVLEQNNLTGPIGSWVGKLNNLVKLSLSDNNFSGPIPSSIGDFTQLTNLHLQNNWFEGPIPTGLGKLQHLLELNLSYNNLHGPISEELFSSTSSLTKCALSYNSLDGPIPPQVSNLQQLIELDISSNKLEGEIPYTLSECRQLNVLQMDSNFITGNISPLRSLTSLNMINLSHNMLSGIIPAELGGMSSLTQLDLSYNDLQGKIPMDGVFRNASAVSLVGNSRLCGGLHNNHQSPLGDQFPIVSYNDLVQATNTFSNSNLIGRGGCGSVYRGILMENNLKVAIKVLDSDMPGVEKSFLAECEALRNIRHRNLVPIITTCSRLDIKGNVFKALVYEFMPNGNLDSWLHQHGSGNVRKPLDLNQRTSLATNIANVLDYLHNECGKTIIHCDVKPSNILLDDDMNARLGDFGIAKFCIGSMSTSIGDSEPINSTGMKGTIGYMPPEYARGGHASTCGDVYSFGIVLLEMLTGRRPIDHVFVDELNIVKFVERSFPDKILDVIDVSLRDDFKSAQINMVTESETYRCLFSLLQVALSCTREIPGERTTMEEAASRIGSIKTTYAKGIENASRH</sequence>
<keyword evidence="18 26" id="KW-0675">Receptor</keyword>
<keyword evidence="8" id="KW-0433">Leucine-rich repeat</keyword>
<dbReference type="AlphaFoldDB" id="A0A3L6FYD6"/>
<evidence type="ECO:0000256" key="23">
    <source>
        <dbReference type="ARBA" id="ARBA00056628"/>
    </source>
</evidence>
<dbReference type="FunFam" id="3.80.10.10:FF:000275">
    <property type="entry name" value="Leucine-rich repeat receptor-like protein kinase"/>
    <property type="match status" value="1"/>
</dbReference>
<name>A0A3L6FYD6_MAIZE</name>
<comment type="subcellular location">
    <subcellularLocation>
        <location evidence="1">Cell membrane</location>
        <topology evidence="1">Single-pass type I membrane protein</topology>
    </subcellularLocation>
    <subcellularLocation>
        <location evidence="2">Endoplasmic reticulum membrane</location>
        <topology evidence="2">Single-pass membrane protein</topology>
    </subcellularLocation>
</comment>
<comment type="catalytic activity">
    <reaction evidence="20">
        <text>L-threonyl-[protein] + ATP = O-phospho-L-threonyl-[protein] + ADP + H(+)</text>
        <dbReference type="Rhea" id="RHEA:46608"/>
        <dbReference type="Rhea" id="RHEA-COMP:11060"/>
        <dbReference type="Rhea" id="RHEA-COMP:11605"/>
        <dbReference type="ChEBI" id="CHEBI:15378"/>
        <dbReference type="ChEBI" id="CHEBI:30013"/>
        <dbReference type="ChEBI" id="CHEBI:30616"/>
        <dbReference type="ChEBI" id="CHEBI:61977"/>
        <dbReference type="ChEBI" id="CHEBI:456216"/>
        <dbReference type="EC" id="2.7.11.1"/>
    </reaction>
</comment>
<dbReference type="PANTHER" id="PTHR27008:SF593">
    <property type="entry name" value="OS02G0615800 PROTEIN"/>
    <property type="match status" value="1"/>
</dbReference>
<keyword evidence="7" id="KW-0597">Phosphoprotein</keyword>
<feature type="domain" description="Protein kinase" evidence="25">
    <location>
        <begin position="566"/>
        <end position="880"/>
    </location>
</feature>
<evidence type="ECO:0000256" key="15">
    <source>
        <dbReference type="ARBA" id="ARBA00022840"/>
    </source>
</evidence>
<keyword evidence="9" id="KW-0808">Transferase</keyword>
<keyword evidence="6" id="KW-0723">Serine/threonine-protein kinase</keyword>
<dbReference type="Pfam" id="PF13855">
    <property type="entry name" value="LRR_8"/>
    <property type="match status" value="2"/>
</dbReference>
<evidence type="ECO:0000256" key="19">
    <source>
        <dbReference type="ARBA" id="ARBA00023180"/>
    </source>
</evidence>
<dbReference type="PROSITE" id="PS50011">
    <property type="entry name" value="PROTEIN_KINASE_DOM"/>
    <property type="match status" value="1"/>
</dbReference>
<dbReference type="InterPro" id="IPR003591">
    <property type="entry name" value="Leu-rich_rpt_typical-subtyp"/>
</dbReference>
<accession>A0A3L6FYD6</accession>
<dbReference type="Gene3D" id="1.10.510.10">
    <property type="entry name" value="Transferase(Phosphotransferase) domain 1"/>
    <property type="match status" value="1"/>
</dbReference>
<keyword evidence="13" id="KW-0547">Nucleotide-binding</keyword>
<evidence type="ECO:0000256" key="11">
    <source>
        <dbReference type="ARBA" id="ARBA00022729"/>
    </source>
</evidence>
<dbReference type="InterPro" id="IPR000719">
    <property type="entry name" value="Prot_kinase_dom"/>
</dbReference>
<evidence type="ECO:0000256" key="13">
    <source>
        <dbReference type="ARBA" id="ARBA00022741"/>
    </source>
</evidence>
<dbReference type="InterPro" id="IPR032675">
    <property type="entry name" value="LRR_dom_sf"/>
</dbReference>
<evidence type="ECO:0000256" key="20">
    <source>
        <dbReference type="ARBA" id="ARBA00047899"/>
    </source>
</evidence>
<evidence type="ECO:0000256" key="14">
    <source>
        <dbReference type="ARBA" id="ARBA00022777"/>
    </source>
</evidence>
<dbReference type="SUPFAM" id="SSF52058">
    <property type="entry name" value="L domain-like"/>
    <property type="match status" value="2"/>
</dbReference>
<dbReference type="Gene3D" id="3.30.200.20">
    <property type="entry name" value="Phosphorylase Kinase, domain 1"/>
    <property type="match status" value="1"/>
</dbReference>
<keyword evidence="16" id="KW-1133">Transmembrane helix</keyword>
<evidence type="ECO:0000313" key="26">
    <source>
        <dbReference type="EMBL" id="PWZ38170.1"/>
    </source>
</evidence>
<dbReference type="CDD" id="cd14066">
    <property type="entry name" value="STKc_IRAK"/>
    <property type="match status" value="1"/>
</dbReference>
<evidence type="ECO:0000256" key="6">
    <source>
        <dbReference type="ARBA" id="ARBA00022527"/>
    </source>
</evidence>
<keyword evidence="12" id="KW-0677">Repeat</keyword>
<dbReference type="PROSITE" id="PS00108">
    <property type="entry name" value="PROTEIN_KINASE_ST"/>
    <property type="match status" value="1"/>
</dbReference>
<dbReference type="Proteomes" id="UP000251960">
    <property type="component" value="Chromosome 2"/>
</dbReference>
<evidence type="ECO:0000256" key="18">
    <source>
        <dbReference type="ARBA" id="ARBA00023170"/>
    </source>
</evidence>
<dbReference type="InterPro" id="IPR051809">
    <property type="entry name" value="Plant_receptor-like_S/T_kinase"/>
</dbReference>
<reference evidence="26 27" key="1">
    <citation type="journal article" date="2018" name="Nat. Genet.">
        <title>Extensive intraspecific gene order and gene structural variations between Mo17 and other maize genomes.</title>
        <authorList>
            <person name="Sun S."/>
            <person name="Zhou Y."/>
            <person name="Chen J."/>
            <person name="Shi J."/>
            <person name="Zhao H."/>
            <person name="Zhao H."/>
            <person name="Song W."/>
            <person name="Zhang M."/>
            <person name="Cui Y."/>
            <person name="Dong X."/>
            <person name="Liu H."/>
            <person name="Ma X."/>
            <person name="Jiao Y."/>
            <person name="Wang B."/>
            <person name="Wei X."/>
            <person name="Stein J.C."/>
            <person name="Glaubitz J.C."/>
            <person name="Lu F."/>
            <person name="Yu G."/>
            <person name="Liang C."/>
            <person name="Fengler K."/>
            <person name="Li B."/>
            <person name="Rafalski A."/>
            <person name="Schnable P.S."/>
            <person name="Ware D.H."/>
            <person name="Buckler E.S."/>
            <person name="Lai J."/>
        </authorList>
    </citation>
    <scope>NUCLEOTIDE SEQUENCE [LARGE SCALE GENOMIC DNA]</scope>
    <source>
        <strain evidence="27">cv. Missouri 17</strain>
        <tissue evidence="26">Seedling</tissue>
    </source>
</reference>
<evidence type="ECO:0000256" key="2">
    <source>
        <dbReference type="ARBA" id="ARBA00004389"/>
    </source>
</evidence>
<evidence type="ECO:0000256" key="7">
    <source>
        <dbReference type="ARBA" id="ARBA00022553"/>
    </source>
</evidence>
<keyword evidence="5" id="KW-1003">Cell membrane</keyword>
<dbReference type="ExpressionAtlas" id="A0A3L6FYD6">
    <property type="expression patterns" value="baseline and differential"/>
</dbReference>
<dbReference type="GO" id="GO:0004674">
    <property type="term" value="F:protein serine/threonine kinase activity"/>
    <property type="evidence" value="ECO:0007669"/>
    <property type="project" value="UniProtKB-KW"/>
</dbReference>
<organism evidence="26 27">
    <name type="scientific">Zea mays</name>
    <name type="common">Maize</name>
    <dbReference type="NCBI Taxonomy" id="4577"/>
    <lineage>
        <taxon>Eukaryota</taxon>
        <taxon>Viridiplantae</taxon>
        <taxon>Streptophyta</taxon>
        <taxon>Embryophyta</taxon>
        <taxon>Tracheophyta</taxon>
        <taxon>Spermatophyta</taxon>
        <taxon>Magnoliopsida</taxon>
        <taxon>Liliopsida</taxon>
        <taxon>Poales</taxon>
        <taxon>Poaceae</taxon>
        <taxon>PACMAD clade</taxon>
        <taxon>Panicoideae</taxon>
        <taxon>Andropogonodae</taxon>
        <taxon>Andropogoneae</taxon>
        <taxon>Tripsacinae</taxon>
        <taxon>Zea</taxon>
    </lineage>
</organism>
<dbReference type="EC" id="2.7.11.1" evidence="4"/>
<dbReference type="Pfam" id="PF08263">
    <property type="entry name" value="LRRNT_2"/>
    <property type="match status" value="1"/>
</dbReference>
<protein>
    <recommendedName>
        <fullName evidence="24">Receptor kinase-like protein Xa21</fullName>
        <ecNumber evidence="4">2.7.11.1</ecNumber>
    </recommendedName>
</protein>
<dbReference type="InterPro" id="IPR011009">
    <property type="entry name" value="Kinase-like_dom_sf"/>
</dbReference>
<evidence type="ECO:0000256" key="1">
    <source>
        <dbReference type="ARBA" id="ARBA00004251"/>
    </source>
</evidence>
<evidence type="ECO:0000256" key="3">
    <source>
        <dbReference type="ARBA" id="ARBA00008684"/>
    </source>
</evidence>
<comment type="function">
    <text evidence="23">The processed protein kinase Xa21 chain released by protein cleavage after X.oryzae pv. oryzae protein Ax21 detection translocates into the nucleus where it can bind and regulate WRKY62, a transcription factor. Confers resistance to the bacterial pathogen X.oryzae pv. oryzae (Xoo).</text>
</comment>
<keyword evidence="14 26" id="KW-0418">Kinase</keyword>
<dbReference type="SUPFAM" id="SSF56112">
    <property type="entry name" value="Protein kinase-like (PK-like)"/>
    <property type="match status" value="1"/>
</dbReference>
<dbReference type="FunFam" id="3.30.200.20:FF:000432">
    <property type="entry name" value="LRR receptor-like serine/threonine-protein kinase EFR"/>
    <property type="match status" value="1"/>
</dbReference>
<keyword evidence="11" id="KW-0732">Signal</keyword>
<dbReference type="GO" id="GO:0005886">
    <property type="term" value="C:plasma membrane"/>
    <property type="evidence" value="ECO:0007669"/>
    <property type="project" value="UniProtKB-SubCell"/>
</dbReference>
<evidence type="ECO:0000256" key="24">
    <source>
        <dbReference type="ARBA" id="ARBA00072040"/>
    </source>
</evidence>
<comment type="catalytic activity">
    <reaction evidence="21">
        <text>L-seryl-[protein] + ATP = O-phospho-L-seryl-[protein] + ADP + H(+)</text>
        <dbReference type="Rhea" id="RHEA:17989"/>
        <dbReference type="Rhea" id="RHEA-COMP:9863"/>
        <dbReference type="Rhea" id="RHEA-COMP:11604"/>
        <dbReference type="ChEBI" id="CHEBI:15378"/>
        <dbReference type="ChEBI" id="CHEBI:29999"/>
        <dbReference type="ChEBI" id="CHEBI:30616"/>
        <dbReference type="ChEBI" id="CHEBI:83421"/>
        <dbReference type="ChEBI" id="CHEBI:456216"/>
        <dbReference type="EC" id="2.7.11.1"/>
    </reaction>
</comment>
<evidence type="ECO:0000313" key="27">
    <source>
        <dbReference type="Proteomes" id="UP000251960"/>
    </source>
</evidence>
<evidence type="ECO:0000256" key="8">
    <source>
        <dbReference type="ARBA" id="ARBA00022614"/>
    </source>
</evidence>
<dbReference type="SMART" id="SM00220">
    <property type="entry name" value="S_TKc"/>
    <property type="match status" value="1"/>
</dbReference>
<evidence type="ECO:0000256" key="10">
    <source>
        <dbReference type="ARBA" id="ARBA00022692"/>
    </source>
</evidence>
<evidence type="ECO:0000256" key="17">
    <source>
        <dbReference type="ARBA" id="ARBA00023136"/>
    </source>
</evidence>
<dbReference type="InterPro" id="IPR008271">
    <property type="entry name" value="Ser/Thr_kinase_AS"/>
</dbReference>
<comment type="caution">
    <text evidence="26">The sequence shown here is derived from an EMBL/GenBank/DDBJ whole genome shotgun (WGS) entry which is preliminary data.</text>
</comment>
<dbReference type="InterPro" id="IPR013210">
    <property type="entry name" value="LRR_N_plant-typ"/>
</dbReference>
<evidence type="ECO:0000256" key="16">
    <source>
        <dbReference type="ARBA" id="ARBA00022989"/>
    </source>
</evidence>
<dbReference type="FunFam" id="1.10.510.10:FF:000358">
    <property type="entry name" value="Putative leucine-rich repeat receptor-like serine/threonine-protein kinase"/>
    <property type="match status" value="1"/>
</dbReference>
<evidence type="ECO:0000256" key="21">
    <source>
        <dbReference type="ARBA" id="ARBA00048679"/>
    </source>
</evidence>
<dbReference type="GO" id="GO:0005789">
    <property type="term" value="C:endoplasmic reticulum membrane"/>
    <property type="evidence" value="ECO:0007669"/>
    <property type="project" value="UniProtKB-SubCell"/>
</dbReference>
<dbReference type="SMART" id="SM00369">
    <property type="entry name" value="LRR_TYP"/>
    <property type="match status" value="7"/>
</dbReference>
<dbReference type="InterPro" id="IPR001611">
    <property type="entry name" value="Leu-rich_rpt"/>
</dbReference>
<proteinExistence type="inferred from homology"/>
<evidence type="ECO:0000256" key="22">
    <source>
        <dbReference type="ARBA" id="ARBA00054320"/>
    </source>
</evidence>
<dbReference type="Gene3D" id="3.80.10.10">
    <property type="entry name" value="Ribonuclease Inhibitor"/>
    <property type="match status" value="3"/>
</dbReference>
<evidence type="ECO:0000259" key="25">
    <source>
        <dbReference type="PROSITE" id="PS50011"/>
    </source>
</evidence>
<dbReference type="EMBL" id="NCVQ01000003">
    <property type="protein sequence ID" value="PWZ38170.1"/>
    <property type="molecule type" value="Genomic_DNA"/>
</dbReference>
<dbReference type="Pfam" id="PF00560">
    <property type="entry name" value="LRR_1"/>
    <property type="match status" value="6"/>
</dbReference>
<keyword evidence="15" id="KW-0067">ATP-binding</keyword>
<keyword evidence="10" id="KW-0812">Transmembrane</keyword>
<keyword evidence="19" id="KW-0325">Glycoprotein</keyword>
<dbReference type="GO" id="GO:0005524">
    <property type="term" value="F:ATP binding"/>
    <property type="evidence" value="ECO:0007669"/>
    <property type="project" value="UniProtKB-KW"/>
</dbReference>